<dbReference type="PANTHER" id="PTHR43130">
    <property type="entry name" value="ARAC-FAMILY TRANSCRIPTIONAL REGULATOR"/>
    <property type="match status" value="1"/>
</dbReference>
<dbReference type="Gene3D" id="3.40.50.880">
    <property type="match status" value="1"/>
</dbReference>
<dbReference type="Proteomes" id="UP000637002">
    <property type="component" value="Unassembled WGS sequence"/>
</dbReference>
<dbReference type="CDD" id="cd03139">
    <property type="entry name" value="GATase1_PfpI_2"/>
    <property type="match status" value="1"/>
</dbReference>
<evidence type="ECO:0000259" key="1">
    <source>
        <dbReference type="Pfam" id="PF01965"/>
    </source>
</evidence>
<dbReference type="InterPro" id="IPR052158">
    <property type="entry name" value="INH-QAR"/>
</dbReference>
<keyword evidence="3" id="KW-1185">Reference proteome</keyword>
<reference evidence="2" key="2">
    <citation type="submission" date="2020-09" db="EMBL/GenBank/DDBJ databases">
        <authorList>
            <person name="Sun Q."/>
            <person name="Zhou Y."/>
        </authorList>
    </citation>
    <scope>NUCLEOTIDE SEQUENCE</scope>
    <source>
        <strain evidence="2">CGMCC 1.12919</strain>
    </source>
</reference>
<reference evidence="2" key="1">
    <citation type="journal article" date="2014" name="Int. J. Syst. Evol. Microbiol.">
        <title>Complete genome sequence of Corynebacterium casei LMG S-19264T (=DSM 44701T), isolated from a smear-ripened cheese.</title>
        <authorList>
            <consortium name="US DOE Joint Genome Institute (JGI-PGF)"/>
            <person name="Walter F."/>
            <person name="Albersmeier A."/>
            <person name="Kalinowski J."/>
            <person name="Ruckert C."/>
        </authorList>
    </citation>
    <scope>NUCLEOTIDE SEQUENCE</scope>
    <source>
        <strain evidence="2">CGMCC 1.12919</strain>
    </source>
</reference>
<accession>A0A916US57</accession>
<dbReference type="SUPFAM" id="SSF52317">
    <property type="entry name" value="Class I glutamine amidotransferase-like"/>
    <property type="match status" value="1"/>
</dbReference>
<dbReference type="InterPro" id="IPR029062">
    <property type="entry name" value="Class_I_gatase-like"/>
</dbReference>
<protein>
    <submittedName>
        <fullName evidence="2">ThiJ/PfpI family protein</fullName>
    </submittedName>
</protein>
<dbReference type="EMBL" id="BMGG01000009">
    <property type="protein sequence ID" value="GGC85735.1"/>
    <property type="molecule type" value="Genomic_DNA"/>
</dbReference>
<gene>
    <name evidence="2" type="ORF">GCM10010994_49530</name>
</gene>
<sequence length="198" mass="20852">MLIFDGFQLLDVFGPLEMFAGLHDRVRIVMLGERAGPVASSAGPRVVVDATLADAPDLDIFMVPGGIGTRREVGNAALIAAVKARAEATPHVATICTGAALLARTGLLDGVRATTNKRAFAWAAGQGPNVQWVRQARWVEDGKYLTSSGISAGTDMALALIAQLFGPETAQGIADGAEYHWNRDPADDPFARLNGLVD</sequence>
<name>A0A916US57_9HYPH</name>
<evidence type="ECO:0000313" key="2">
    <source>
        <dbReference type="EMBL" id="GGC85735.1"/>
    </source>
</evidence>
<proteinExistence type="predicted"/>
<organism evidence="2 3">
    <name type="scientific">Chelatococcus reniformis</name>
    <dbReference type="NCBI Taxonomy" id="1494448"/>
    <lineage>
        <taxon>Bacteria</taxon>
        <taxon>Pseudomonadati</taxon>
        <taxon>Pseudomonadota</taxon>
        <taxon>Alphaproteobacteria</taxon>
        <taxon>Hyphomicrobiales</taxon>
        <taxon>Chelatococcaceae</taxon>
        <taxon>Chelatococcus</taxon>
    </lineage>
</organism>
<dbReference type="InterPro" id="IPR002818">
    <property type="entry name" value="DJ-1/PfpI"/>
</dbReference>
<dbReference type="PANTHER" id="PTHR43130:SF15">
    <property type="entry name" value="THIJ_PFPI FAMILY PROTEIN (AFU_ORTHOLOGUE AFUA_5G14240)"/>
    <property type="match status" value="1"/>
</dbReference>
<evidence type="ECO:0000313" key="3">
    <source>
        <dbReference type="Proteomes" id="UP000637002"/>
    </source>
</evidence>
<comment type="caution">
    <text evidence="2">The sequence shown here is derived from an EMBL/GenBank/DDBJ whole genome shotgun (WGS) entry which is preliminary data.</text>
</comment>
<feature type="domain" description="DJ-1/PfpI" evidence="1">
    <location>
        <begin position="1"/>
        <end position="162"/>
    </location>
</feature>
<dbReference type="AlphaFoldDB" id="A0A916US57"/>
<dbReference type="Pfam" id="PF01965">
    <property type="entry name" value="DJ-1_PfpI"/>
    <property type="match status" value="1"/>
</dbReference>